<organism evidence="1 2">
    <name type="scientific">Xanthomonas euvesicatoria</name>
    <dbReference type="NCBI Taxonomy" id="456327"/>
    <lineage>
        <taxon>Bacteria</taxon>
        <taxon>Pseudomonadati</taxon>
        <taxon>Pseudomonadota</taxon>
        <taxon>Gammaproteobacteria</taxon>
        <taxon>Lysobacterales</taxon>
        <taxon>Lysobacteraceae</taxon>
        <taxon>Xanthomonas</taxon>
    </lineage>
</organism>
<comment type="caution">
    <text evidence="1">The sequence shown here is derived from an EMBL/GenBank/DDBJ whole genome shotgun (WGS) entry which is preliminary data.</text>
</comment>
<dbReference type="RefSeq" id="WP_184420221.1">
    <property type="nucleotide sequence ID" value="NZ_JACHNK010000002.1"/>
</dbReference>
<dbReference type="Proteomes" id="UP000576603">
    <property type="component" value="Unassembled WGS sequence"/>
</dbReference>
<protein>
    <submittedName>
        <fullName evidence="1">Uncharacterized protein</fullName>
    </submittedName>
</protein>
<sequence>MEKVQSAMRLAFANATKNVLKEERERTYAMVRSASNRQLGVTHRKTMWSVERVSRR</sequence>
<gene>
    <name evidence="1" type="ORF">FHY32_000946</name>
</gene>
<reference evidence="1 2" key="1">
    <citation type="submission" date="2020-08" db="EMBL/GenBank/DDBJ databases">
        <title>Studying the diversity of plant-associated saprophytic bacteria and their role in host health and plant-pathogen interactions.</title>
        <authorList>
            <person name="Potnis N."/>
        </authorList>
    </citation>
    <scope>NUCLEOTIDE SEQUENCE [LARGE SCALE GENOMIC DNA]</scope>
    <source>
        <strain evidence="1 2">CFBP 7922</strain>
    </source>
</reference>
<proteinExistence type="predicted"/>
<name>A0AAW3U0S1_XANEU</name>
<evidence type="ECO:0000313" key="2">
    <source>
        <dbReference type="Proteomes" id="UP000576603"/>
    </source>
</evidence>
<dbReference type="EMBL" id="JACHNL010000002">
    <property type="protein sequence ID" value="MBB4722628.1"/>
    <property type="molecule type" value="Genomic_DNA"/>
</dbReference>
<accession>A0AAW3U0S1</accession>
<dbReference type="AlphaFoldDB" id="A0AAW3U0S1"/>
<evidence type="ECO:0000313" key="1">
    <source>
        <dbReference type="EMBL" id="MBB4722628.1"/>
    </source>
</evidence>